<sequence length="278" mass="30448">MKQTFVYGLLLAVSMLSVPVLAGDIKATMNLQTDALISNFDSKPDVDDLHSIAALSTILSQEPYASMTYLAVAGAYGQQDGVYIESPKLFNLAFGKNWVDAHNERDKALDKAATLAHKVLAGGGDLWLQDAGQADFSADLLRALRARMPELNTKRRVHIVQHSVWNESVTHPDKLTYARNYSDYVKIADGNGAGNGTPNYRVDDGQLWETVLGNPKVGAVWREAKRLADEYNGKTGYDNTSVGNGGFDFSDTVEAVWILGIENVDTVDNFFGRFLAPQ</sequence>
<comment type="caution">
    <text evidence="2">The sequence shown here is derived from an EMBL/GenBank/DDBJ whole genome shotgun (WGS) entry which is preliminary data.</text>
</comment>
<keyword evidence="3" id="KW-1185">Reference proteome</keyword>
<organism evidence="2 3">
    <name type="scientific">Gilvimarinus gilvus</name>
    <dbReference type="NCBI Taxonomy" id="3058038"/>
    <lineage>
        <taxon>Bacteria</taxon>
        <taxon>Pseudomonadati</taxon>
        <taxon>Pseudomonadota</taxon>
        <taxon>Gammaproteobacteria</taxon>
        <taxon>Cellvibrionales</taxon>
        <taxon>Cellvibrionaceae</taxon>
        <taxon>Gilvimarinus</taxon>
    </lineage>
</organism>
<proteinExistence type="predicted"/>
<feature type="signal peptide" evidence="1">
    <location>
        <begin position="1"/>
        <end position="22"/>
    </location>
</feature>
<evidence type="ECO:0000256" key="1">
    <source>
        <dbReference type="SAM" id="SignalP"/>
    </source>
</evidence>
<evidence type="ECO:0000313" key="2">
    <source>
        <dbReference type="EMBL" id="MDX6847783.1"/>
    </source>
</evidence>
<feature type="chain" id="PRO_5047259069" evidence="1">
    <location>
        <begin position="23"/>
        <end position="278"/>
    </location>
</feature>
<dbReference type="RefSeq" id="WP_302724385.1">
    <property type="nucleotide sequence ID" value="NZ_JAULRU010000797.1"/>
</dbReference>
<dbReference type="EMBL" id="JAXAFO010000001">
    <property type="protein sequence ID" value="MDX6847783.1"/>
    <property type="molecule type" value="Genomic_DNA"/>
</dbReference>
<gene>
    <name evidence="2" type="ORF">SCD92_00335</name>
</gene>
<protein>
    <submittedName>
        <fullName evidence="2">Uncharacterized protein</fullName>
    </submittedName>
</protein>
<name>A0ABU4RSB5_9GAMM</name>
<accession>A0ABU4RSB5</accession>
<dbReference type="Proteomes" id="UP001273505">
    <property type="component" value="Unassembled WGS sequence"/>
</dbReference>
<keyword evidence="1" id="KW-0732">Signal</keyword>
<evidence type="ECO:0000313" key="3">
    <source>
        <dbReference type="Proteomes" id="UP001273505"/>
    </source>
</evidence>
<reference evidence="2 3" key="1">
    <citation type="submission" date="2023-11" db="EMBL/GenBank/DDBJ databases">
        <title>Gilvimarinus fulvus sp. nov., isolated from the surface of Kelp.</title>
        <authorList>
            <person name="Sun Y.Y."/>
            <person name="Gong Y."/>
            <person name="Du Z.J."/>
        </authorList>
    </citation>
    <scope>NUCLEOTIDE SEQUENCE [LARGE SCALE GENOMIC DNA]</scope>
    <source>
        <strain evidence="2 3">SDUM040013</strain>
    </source>
</reference>